<accession>A0A495J3G1</accession>
<protein>
    <submittedName>
        <fullName evidence="1">Uncharacterized protein</fullName>
    </submittedName>
</protein>
<evidence type="ECO:0000313" key="1">
    <source>
        <dbReference type="EMBL" id="RKR83211.1"/>
    </source>
</evidence>
<keyword evidence="2" id="KW-1185">Reference proteome</keyword>
<dbReference type="Proteomes" id="UP000268007">
    <property type="component" value="Unassembled WGS sequence"/>
</dbReference>
<comment type="caution">
    <text evidence="1">The sequence shown here is derived from an EMBL/GenBank/DDBJ whole genome shotgun (WGS) entry which is preliminary data.</text>
</comment>
<organism evidence="1 2">
    <name type="scientific">Mucilaginibacter gracilis</name>
    <dbReference type="NCBI Taxonomy" id="423350"/>
    <lineage>
        <taxon>Bacteria</taxon>
        <taxon>Pseudomonadati</taxon>
        <taxon>Bacteroidota</taxon>
        <taxon>Sphingobacteriia</taxon>
        <taxon>Sphingobacteriales</taxon>
        <taxon>Sphingobacteriaceae</taxon>
        <taxon>Mucilaginibacter</taxon>
    </lineage>
</organism>
<dbReference type="EMBL" id="RBKU01000001">
    <property type="protein sequence ID" value="RKR83211.1"/>
    <property type="molecule type" value="Genomic_DNA"/>
</dbReference>
<dbReference type="RefSeq" id="WP_121198732.1">
    <property type="nucleotide sequence ID" value="NZ_RBKU01000001.1"/>
</dbReference>
<dbReference type="AlphaFoldDB" id="A0A495J3G1"/>
<proteinExistence type="predicted"/>
<sequence length="109" mass="12687">MKTEIITCDLCECVLEQKKLFGITFYSVKRQLNGILWRFTYSPGGWGSATQYPSFSGEVCDECFAHYKEQVKQFNSMMDTRKGINKTKILFQNDNQKPSIDFENLHNNI</sequence>
<reference evidence="1 2" key="1">
    <citation type="submission" date="2018-10" db="EMBL/GenBank/DDBJ databases">
        <title>Genomic Encyclopedia of Archaeal and Bacterial Type Strains, Phase II (KMG-II): from individual species to whole genera.</title>
        <authorList>
            <person name="Goeker M."/>
        </authorList>
    </citation>
    <scope>NUCLEOTIDE SEQUENCE [LARGE SCALE GENOMIC DNA]</scope>
    <source>
        <strain evidence="1 2">DSM 18602</strain>
    </source>
</reference>
<evidence type="ECO:0000313" key="2">
    <source>
        <dbReference type="Proteomes" id="UP000268007"/>
    </source>
</evidence>
<name>A0A495J3G1_9SPHI</name>
<gene>
    <name evidence="1" type="ORF">BDD43_3413</name>
</gene>